<dbReference type="PROSITE" id="PS00923">
    <property type="entry name" value="ASP_GLU_RACEMASE_1"/>
    <property type="match status" value="1"/>
</dbReference>
<dbReference type="InterPro" id="IPR004380">
    <property type="entry name" value="Asp_race"/>
</dbReference>
<dbReference type="InterPro" id="IPR001920">
    <property type="entry name" value="Asp/Glu_race"/>
</dbReference>
<gene>
    <name evidence="4" type="ORF">IGS67_12625</name>
</gene>
<accession>A0ABR9DT58</accession>
<keyword evidence="2 4" id="KW-0413">Isomerase</keyword>
<evidence type="ECO:0000256" key="2">
    <source>
        <dbReference type="ARBA" id="ARBA00023235"/>
    </source>
</evidence>
<dbReference type="PANTHER" id="PTHR21198:SF7">
    <property type="entry name" value="ASPARTATE-GLUTAMATE RACEMASE FAMILY"/>
    <property type="match status" value="1"/>
</dbReference>
<protein>
    <submittedName>
        <fullName evidence="4">Amino acid racemase</fullName>
        <ecNumber evidence="4">5.1.1.-</ecNumber>
    </submittedName>
</protein>
<dbReference type="PANTHER" id="PTHR21198">
    <property type="entry name" value="GLUTAMATE RACEMASE"/>
    <property type="match status" value="1"/>
</dbReference>
<feature type="compositionally biased region" description="Basic and acidic residues" evidence="3">
    <location>
        <begin position="1"/>
        <end position="17"/>
    </location>
</feature>
<reference evidence="4 5" key="1">
    <citation type="submission" date="2020-09" db="EMBL/GenBank/DDBJ databases">
        <title>Flavimobilis rhizosphaerae sp. nov., isolated from rhizosphere soil of Spartina alterniflora.</title>
        <authorList>
            <person name="Hanqin C."/>
        </authorList>
    </citation>
    <scope>NUCLEOTIDE SEQUENCE [LARGE SCALE GENOMIC DNA]</scope>
    <source>
        <strain evidence="4 5">GY 10621</strain>
    </source>
</reference>
<dbReference type="GO" id="GO:0016853">
    <property type="term" value="F:isomerase activity"/>
    <property type="evidence" value="ECO:0007669"/>
    <property type="project" value="UniProtKB-KW"/>
</dbReference>
<proteinExistence type="inferred from homology"/>
<evidence type="ECO:0000313" key="5">
    <source>
        <dbReference type="Proteomes" id="UP000642107"/>
    </source>
</evidence>
<dbReference type="Pfam" id="PF01177">
    <property type="entry name" value="Asp_Glu_race"/>
    <property type="match status" value="1"/>
</dbReference>
<sequence>MTRARDGRGRPQRRAGEVYHGGVTSERSNDPGTRPFVGVLGGVGPLATAYFLNHVVRLTVAERDQDHVDMVVLNHATVPDRTEFILGRSAEDPGPVLARDARRLEAFGADFLVMPCNTAHYFTQQVLDAISVPFVSIVEVTVDAARERVADLRAVGLLATSGTASSGVYQDAFGAYGVTTLLPDDADQAVVSSIIYDQVKAGRPADLAALRGVASHLVERGAQVVILGCTELSVVAVDHGLLAEPLFIDSTDQLARATIRHAGGTVRDEA</sequence>
<organism evidence="4 5">
    <name type="scientific">Flavimobilis rhizosphaerae</name>
    <dbReference type="NCBI Taxonomy" id="2775421"/>
    <lineage>
        <taxon>Bacteria</taxon>
        <taxon>Bacillati</taxon>
        <taxon>Actinomycetota</taxon>
        <taxon>Actinomycetes</taxon>
        <taxon>Micrococcales</taxon>
        <taxon>Jonesiaceae</taxon>
        <taxon>Flavimobilis</taxon>
    </lineage>
</organism>
<name>A0ABR9DT58_9MICO</name>
<dbReference type="InterPro" id="IPR015942">
    <property type="entry name" value="Asp/Glu/hydantoin_racemase"/>
</dbReference>
<evidence type="ECO:0000256" key="3">
    <source>
        <dbReference type="SAM" id="MobiDB-lite"/>
    </source>
</evidence>
<dbReference type="NCBIfam" id="TIGR00035">
    <property type="entry name" value="asp_race"/>
    <property type="match status" value="1"/>
</dbReference>
<keyword evidence="5" id="KW-1185">Reference proteome</keyword>
<evidence type="ECO:0000256" key="1">
    <source>
        <dbReference type="ARBA" id="ARBA00007847"/>
    </source>
</evidence>
<dbReference type="SUPFAM" id="SSF53681">
    <property type="entry name" value="Aspartate/glutamate racemase"/>
    <property type="match status" value="2"/>
</dbReference>
<dbReference type="EC" id="5.1.1.-" evidence="4"/>
<feature type="region of interest" description="Disordered" evidence="3">
    <location>
        <begin position="1"/>
        <end position="33"/>
    </location>
</feature>
<comment type="caution">
    <text evidence="4">The sequence shown here is derived from an EMBL/GenBank/DDBJ whole genome shotgun (WGS) entry which is preliminary data.</text>
</comment>
<evidence type="ECO:0000313" key="4">
    <source>
        <dbReference type="EMBL" id="MBD9700324.1"/>
    </source>
</evidence>
<dbReference type="InterPro" id="IPR018187">
    <property type="entry name" value="Asp/Glu_racemase_AS_1"/>
</dbReference>
<comment type="similarity">
    <text evidence="1">Belongs to the aspartate/glutamate racemases family.</text>
</comment>
<dbReference type="Proteomes" id="UP000642107">
    <property type="component" value="Unassembled WGS sequence"/>
</dbReference>
<dbReference type="EMBL" id="JACZDF010000008">
    <property type="protein sequence ID" value="MBD9700324.1"/>
    <property type="molecule type" value="Genomic_DNA"/>
</dbReference>
<dbReference type="Gene3D" id="3.40.50.1860">
    <property type="match status" value="2"/>
</dbReference>